<evidence type="ECO:0000256" key="6">
    <source>
        <dbReference type="SAM" id="Phobius"/>
    </source>
</evidence>
<dbReference type="Pfam" id="PF07690">
    <property type="entry name" value="MFS_1"/>
    <property type="match status" value="1"/>
</dbReference>
<keyword evidence="4 6" id="KW-1133">Transmembrane helix</keyword>
<evidence type="ECO:0000313" key="9">
    <source>
        <dbReference type="Proteomes" id="UP000248423"/>
    </source>
</evidence>
<dbReference type="PANTHER" id="PTHR23501">
    <property type="entry name" value="MAJOR FACILITATOR SUPERFAMILY"/>
    <property type="match status" value="1"/>
</dbReference>
<dbReference type="CDD" id="cd17502">
    <property type="entry name" value="MFS_Azr1_MDR_like"/>
    <property type="match status" value="1"/>
</dbReference>
<feature type="transmembrane region" description="Helical" evidence="6">
    <location>
        <begin position="109"/>
        <end position="129"/>
    </location>
</feature>
<dbReference type="Gene3D" id="1.20.1250.20">
    <property type="entry name" value="MFS general substrate transporter like domains"/>
    <property type="match status" value="2"/>
</dbReference>
<evidence type="ECO:0000256" key="5">
    <source>
        <dbReference type="ARBA" id="ARBA00023136"/>
    </source>
</evidence>
<dbReference type="InterPro" id="IPR020846">
    <property type="entry name" value="MFS_dom"/>
</dbReference>
<proteinExistence type="inferred from homology"/>
<comment type="subcellular location">
    <subcellularLocation>
        <location evidence="1">Membrane</location>
        <topology evidence="1">Multi-pass membrane protein</topology>
    </subcellularLocation>
</comment>
<dbReference type="FunFam" id="1.20.1250.20:FF:000196">
    <property type="entry name" value="MFS toxin efflux pump (AflT)"/>
    <property type="match status" value="1"/>
</dbReference>
<evidence type="ECO:0000256" key="4">
    <source>
        <dbReference type="ARBA" id="ARBA00022989"/>
    </source>
</evidence>
<dbReference type="EMBL" id="KZ826348">
    <property type="protein sequence ID" value="PYI06585.1"/>
    <property type="molecule type" value="Genomic_DNA"/>
</dbReference>
<organism evidence="8 9">
    <name type="scientific">Aspergillus sclerotiicarbonarius (strain CBS 121057 / IBT 28362)</name>
    <dbReference type="NCBI Taxonomy" id="1448318"/>
    <lineage>
        <taxon>Eukaryota</taxon>
        <taxon>Fungi</taxon>
        <taxon>Dikarya</taxon>
        <taxon>Ascomycota</taxon>
        <taxon>Pezizomycotina</taxon>
        <taxon>Eurotiomycetes</taxon>
        <taxon>Eurotiomycetidae</taxon>
        <taxon>Eurotiales</taxon>
        <taxon>Aspergillaceae</taxon>
        <taxon>Aspergillus</taxon>
        <taxon>Aspergillus subgen. Circumdati</taxon>
    </lineage>
</organism>
<dbReference type="GO" id="GO:0005886">
    <property type="term" value="C:plasma membrane"/>
    <property type="evidence" value="ECO:0007669"/>
    <property type="project" value="TreeGrafter"/>
</dbReference>
<reference evidence="8 9" key="1">
    <citation type="submission" date="2018-02" db="EMBL/GenBank/DDBJ databases">
        <title>The genomes of Aspergillus section Nigri reveals drivers in fungal speciation.</title>
        <authorList>
            <consortium name="DOE Joint Genome Institute"/>
            <person name="Vesth T.C."/>
            <person name="Nybo J."/>
            <person name="Theobald S."/>
            <person name="Brandl J."/>
            <person name="Frisvad J.C."/>
            <person name="Nielsen K.F."/>
            <person name="Lyhne E.K."/>
            <person name="Kogle M.E."/>
            <person name="Kuo A."/>
            <person name="Riley R."/>
            <person name="Clum A."/>
            <person name="Nolan M."/>
            <person name="Lipzen A."/>
            <person name="Salamov A."/>
            <person name="Henrissat B."/>
            <person name="Wiebenga A."/>
            <person name="De vries R.P."/>
            <person name="Grigoriev I.V."/>
            <person name="Mortensen U.H."/>
            <person name="Andersen M.R."/>
            <person name="Baker S.E."/>
        </authorList>
    </citation>
    <scope>NUCLEOTIDE SEQUENCE [LARGE SCALE GENOMIC DNA]</scope>
    <source>
        <strain evidence="8 9">CBS 121057</strain>
    </source>
</reference>
<dbReference type="PROSITE" id="PS50850">
    <property type="entry name" value="MFS"/>
    <property type="match status" value="1"/>
</dbReference>
<feature type="transmembrane region" description="Helical" evidence="6">
    <location>
        <begin position="56"/>
        <end position="76"/>
    </location>
</feature>
<feature type="transmembrane region" description="Helical" evidence="6">
    <location>
        <begin position="486"/>
        <end position="503"/>
    </location>
</feature>
<feature type="transmembrane region" description="Helical" evidence="6">
    <location>
        <begin position="411"/>
        <end position="434"/>
    </location>
</feature>
<feature type="transmembrane region" description="Helical" evidence="6">
    <location>
        <begin position="16"/>
        <end position="36"/>
    </location>
</feature>
<feature type="transmembrane region" description="Helical" evidence="6">
    <location>
        <begin position="172"/>
        <end position="192"/>
    </location>
</feature>
<sequence length="519" mass="55162">MGSMTLSNEYPKGWKLGLLTVGICFTIFLISLDFSITATAIPSITSEFHSLEDVGWYGSSYLLTTASSQLLIGKFYTCLNVKWVFLTALLVFEIGSAICGAAPNSLALILGRAIAGCGNAGLLSGALLILAHSVPLEKRPLFTAMTGGTYGVAAIAGPPLDGVFTDKLSWRWCFYINLPIGAVTFIVVALFFNSPARQNAPTSQTFFASMKRFDPLGTIVFMSAVVCVLLALQWGGITYEWKSGTIIALFVLFSVLLLIFLVIQWCAQENATVPPRLIQIRTIWSCAIYQFTLGAGFFIFVYYIPIWFQAVQGVSAIESGKRALPMFIGNIAGTTLAGVAVSTIGQYAPFMILGTILTSIGGRLLTLFNPNITSPGWIGYQVLVGVGIGVGWQQPIVAVQTVVGMEDVPTATAILSFAQTIGGSLFISVAQSVFSSRLTQELAAKAPGLDPSLVLDGGASNLVDHAPKRYLPAVISAYSDGLSRTFVVGTALVAFSLVGSACVEWKSVKGKKVETGIAA</sequence>
<evidence type="ECO:0000259" key="7">
    <source>
        <dbReference type="PROSITE" id="PS50850"/>
    </source>
</evidence>
<dbReference type="GO" id="GO:0022857">
    <property type="term" value="F:transmembrane transporter activity"/>
    <property type="evidence" value="ECO:0007669"/>
    <property type="project" value="InterPro"/>
</dbReference>
<protein>
    <submittedName>
        <fullName evidence="8">Putative efflux pump antibiotic resistance protein</fullName>
    </submittedName>
</protein>
<feature type="transmembrane region" description="Helical" evidence="6">
    <location>
        <begin position="141"/>
        <end position="160"/>
    </location>
</feature>
<gene>
    <name evidence="8" type="ORF">BO78DRAFT_445215</name>
</gene>
<feature type="transmembrane region" description="Helical" evidence="6">
    <location>
        <begin position="246"/>
        <end position="267"/>
    </location>
</feature>
<evidence type="ECO:0000313" key="8">
    <source>
        <dbReference type="EMBL" id="PYI06585.1"/>
    </source>
</evidence>
<comment type="similarity">
    <text evidence="2">Belongs to the major facilitator superfamily. TCR/Tet family.</text>
</comment>
<dbReference type="Proteomes" id="UP000248423">
    <property type="component" value="Unassembled WGS sequence"/>
</dbReference>
<feature type="transmembrane region" description="Helical" evidence="6">
    <location>
        <begin position="348"/>
        <end position="366"/>
    </location>
</feature>
<keyword evidence="9" id="KW-1185">Reference proteome</keyword>
<dbReference type="SUPFAM" id="SSF103473">
    <property type="entry name" value="MFS general substrate transporter"/>
    <property type="match status" value="1"/>
</dbReference>
<evidence type="ECO:0000256" key="2">
    <source>
        <dbReference type="ARBA" id="ARBA00007520"/>
    </source>
</evidence>
<feature type="transmembrane region" description="Helical" evidence="6">
    <location>
        <begin position="378"/>
        <end position="399"/>
    </location>
</feature>
<evidence type="ECO:0000256" key="3">
    <source>
        <dbReference type="ARBA" id="ARBA00022692"/>
    </source>
</evidence>
<feature type="transmembrane region" description="Helical" evidence="6">
    <location>
        <begin position="213"/>
        <end position="234"/>
    </location>
</feature>
<dbReference type="FunFam" id="1.20.1720.10:FF:000012">
    <property type="entry name" value="MFS toxin efflux pump (AflT)"/>
    <property type="match status" value="1"/>
</dbReference>
<feature type="transmembrane region" description="Helical" evidence="6">
    <location>
        <begin position="83"/>
        <end position="103"/>
    </location>
</feature>
<evidence type="ECO:0000256" key="1">
    <source>
        <dbReference type="ARBA" id="ARBA00004141"/>
    </source>
</evidence>
<feature type="transmembrane region" description="Helical" evidence="6">
    <location>
        <begin position="323"/>
        <end position="341"/>
    </location>
</feature>
<dbReference type="PANTHER" id="PTHR23501:SF199">
    <property type="entry name" value="MFS EFFLUX TRANSPORTER INPD-RELATED"/>
    <property type="match status" value="1"/>
</dbReference>
<dbReference type="AlphaFoldDB" id="A0A319EFV2"/>
<keyword evidence="5 6" id="KW-0472">Membrane</keyword>
<dbReference type="OrthoDB" id="10021397at2759"/>
<feature type="transmembrane region" description="Helical" evidence="6">
    <location>
        <begin position="288"/>
        <end position="308"/>
    </location>
</feature>
<accession>A0A319EFV2</accession>
<dbReference type="InterPro" id="IPR036259">
    <property type="entry name" value="MFS_trans_sf"/>
</dbReference>
<feature type="domain" description="Major facilitator superfamily (MFS) profile" evidence="7">
    <location>
        <begin position="19"/>
        <end position="508"/>
    </location>
</feature>
<dbReference type="InterPro" id="IPR011701">
    <property type="entry name" value="MFS"/>
</dbReference>
<dbReference type="VEuPathDB" id="FungiDB:BO78DRAFT_445215"/>
<keyword evidence="3 6" id="KW-0812">Transmembrane</keyword>
<name>A0A319EFV2_ASPSB</name>